<dbReference type="Ensembl" id="ENSPCET00000006068.1">
    <property type="protein sequence ID" value="ENSPCEP00000005849.1"/>
    <property type="gene ID" value="ENSPCEG00000004752.1"/>
</dbReference>
<name>A0A8C8RI44_9SAUR</name>
<dbReference type="GO" id="GO:0051082">
    <property type="term" value="F:unfolded protein binding"/>
    <property type="evidence" value="ECO:0007669"/>
    <property type="project" value="TreeGrafter"/>
</dbReference>
<feature type="region of interest" description="Disordered" evidence="4">
    <location>
        <begin position="48"/>
        <end position="83"/>
    </location>
</feature>
<dbReference type="InterPro" id="IPR008978">
    <property type="entry name" value="HSP20-like_chaperone"/>
</dbReference>
<dbReference type="CDD" id="cd06526">
    <property type="entry name" value="metazoan_ACD"/>
    <property type="match status" value="1"/>
</dbReference>
<dbReference type="InterPro" id="IPR002068">
    <property type="entry name" value="A-crystallin/Hsp20_dom"/>
</dbReference>
<dbReference type="InterPro" id="IPR001436">
    <property type="entry name" value="Alpha-crystallin/sHSP_animal"/>
</dbReference>
<dbReference type="GO" id="GO:0042026">
    <property type="term" value="P:protein refolding"/>
    <property type="evidence" value="ECO:0007669"/>
    <property type="project" value="TreeGrafter"/>
</dbReference>
<keyword evidence="1" id="KW-0346">Stress response</keyword>
<keyword evidence="7" id="KW-1185">Reference proteome</keyword>
<reference evidence="6" key="2">
    <citation type="submission" date="2025-09" db="UniProtKB">
        <authorList>
            <consortium name="Ensembl"/>
        </authorList>
    </citation>
    <scope>IDENTIFICATION</scope>
</reference>
<feature type="domain" description="SHSP" evidence="5">
    <location>
        <begin position="60"/>
        <end position="172"/>
    </location>
</feature>
<dbReference type="GO" id="GO:0005737">
    <property type="term" value="C:cytoplasm"/>
    <property type="evidence" value="ECO:0007669"/>
    <property type="project" value="TreeGrafter"/>
</dbReference>
<dbReference type="Pfam" id="PF00011">
    <property type="entry name" value="HSP20"/>
    <property type="match status" value="1"/>
</dbReference>
<dbReference type="SUPFAM" id="SSF49764">
    <property type="entry name" value="HSP20-like chaperones"/>
    <property type="match status" value="1"/>
</dbReference>
<dbReference type="PROSITE" id="PS01031">
    <property type="entry name" value="SHSP"/>
    <property type="match status" value="1"/>
</dbReference>
<dbReference type="PRINTS" id="PR00299">
    <property type="entry name" value="ACRYSTALLIN"/>
</dbReference>
<reference evidence="6" key="1">
    <citation type="submission" date="2025-08" db="UniProtKB">
        <authorList>
            <consortium name="Ensembl"/>
        </authorList>
    </citation>
    <scope>IDENTIFICATION</scope>
</reference>
<evidence type="ECO:0000313" key="6">
    <source>
        <dbReference type="Ensembl" id="ENSPCEP00000005849.1"/>
    </source>
</evidence>
<accession>A0A8C8RI44</accession>
<dbReference type="PANTHER" id="PTHR45640">
    <property type="entry name" value="HEAT SHOCK PROTEIN HSP-12.2-RELATED"/>
    <property type="match status" value="1"/>
</dbReference>
<dbReference type="GO" id="GO:0005634">
    <property type="term" value="C:nucleus"/>
    <property type="evidence" value="ECO:0007669"/>
    <property type="project" value="TreeGrafter"/>
</dbReference>
<dbReference type="AlphaFoldDB" id="A0A8C8RI44"/>
<dbReference type="Proteomes" id="UP000694393">
    <property type="component" value="Unplaced"/>
</dbReference>
<dbReference type="Gene3D" id="2.60.40.790">
    <property type="match status" value="1"/>
</dbReference>
<protein>
    <recommendedName>
        <fullName evidence="5">SHSP domain-containing protein</fullName>
    </recommendedName>
</protein>
<evidence type="ECO:0000256" key="3">
    <source>
        <dbReference type="RuleBase" id="RU003616"/>
    </source>
</evidence>
<sequence>GDRLLQTPPVSGLLGPGPSGLFDQLVGDMQTQLEEMERLRHALLLAYPLPGGEGEGRRKVRQSSTSQPGSQEPGKDKYRLSMDVSGFSPDELTVRMAGRKVTVTGKHEKKTESDDGFCSQEYREIRRETLLPDHVDVQAVLCSLSRDGQLCIEAPHLALPAAEERALPISVEPAPE</sequence>
<evidence type="ECO:0000256" key="1">
    <source>
        <dbReference type="ARBA" id="ARBA00023016"/>
    </source>
</evidence>
<comment type="similarity">
    <text evidence="2 3">Belongs to the small heat shock protein (HSP20) family.</text>
</comment>
<proteinExistence type="inferred from homology"/>
<evidence type="ECO:0000313" key="7">
    <source>
        <dbReference type="Proteomes" id="UP000694393"/>
    </source>
</evidence>
<evidence type="ECO:0000256" key="4">
    <source>
        <dbReference type="SAM" id="MobiDB-lite"/>
    </source>
</evidence>
<dbReference type="GO" id="GO:0009408">
    <property type="term" value="P:response to heat"/>
    <property type="evidence" value="ECO:0007669"/>
    <property type="project" value="TreeGrafter"/>
</dbReference>
<evidence type="ECO:0000259" key="5">
    <source>
        <dbReference type="PROSITE" id="PS01031"/>
    </source>
</evidence>
<evidence type="ECO:0000256" key="2">
    <source>
        <dbReference type="PROSITE-ProRule" id="PRU00285"/>
    </source>
</evidence>
<dbReference type="PANTHER" id="PTHR45640:SF2">
    <property type="entry name" value="HEAT SHOCK PROTEIN BETA-11-RELATED"/>
    <property type="match status" value="1"/>
</dbReference>
<organism evidence="6 7">
    <name type="scientific">Pelusios castaneus</name>
    <name type="common">West African mud turtle</name>
    <dbReference type="NCBI Taxonomy" id="367368"/>
    <lineage>
        <taxon>Eukaryota</taxon>
        <taxon>Metazoa</taxon>
        <taxon>Chordata</taxon>
        <taxon>Craniata</taxon>
        <taxon>Vertebrata</taxon>
        <taxon>Euteleostomi</taxon>
        <taxon>Archelosauria</taxon>
        <taxon>Testudinata</taxon>
        <taxon>Testudines</taxon>
        <taxon>Pleurodira</taxon>
        <taxon>Pelomedusidae</taxon>
        <taxon>Pelusios</taxon>
    </lineage>
</organism>